<dbReference type="KEGG" id="als:DJ013_21125"/>
<evidence type="ECO:0000313" key="1">
    <source>
        <dbReference type="EMBL" id="AWW00550.1"/>
    </source>
</evidence>
<gene>
    <name evidence="1" type="ORF">DJ013_21125</name>
</gene>
<dbReference type="SUPFAM" id="SSF52266">
    <property type="entry name" value="SGNH hydrolase"/>
    <property type="match status" value="1"/>
</dbReference>
<dbReference type="GO" id="GO:0016788">
    <property type="term" value="F:hydrolase activity, acting on ester bonds"/>
    <property type="evidence" value="ECO:0007669"/>
    <property type="project" value="UniProtKB-ARBA"/>
</dbReference>
<dbReference type="AlphaFoldDB" id="A0A2Z4GGN0"/>
<keyword evidence="2" id="KW-1185">Reference proteome</keyword>
<dbReference type="OrthoDB" id="7443339at2"/>
<evidence type="ECO:0000313" key="2">
    <source>
        <dbReference type="Proteomes" id="UP000249873"/>
    </source>
</evidence>
<dbReference type="EMBL" id="CP029480">
    <property type="protein sequence ID" value="AWW00550.1"/>
    <property type="molecule type" value="Genomic_DNA"/>
</dbReference>
<organism evidence="1 2">
    <name type="scientific">Arcticibacterium luteifluviistationis</name>
    <dbReference type="NCBI Taxonomy" id="1784714"/>
    <lineage>
        <taxon>Bacteria</taxon>
        <taxon>Pseudomonadati</taxon>
        <taxon>Bacteroidota</taxon>
        <taxon>Cytophagia</taxon>
        <taxon>Cytophagales</taxon>
        <taxon>Leadbetterellaceae</taxon>
        <taxon>Arcticibacterium</taxon>
    </lineage>
</organism>
<protein>
    <submittedName>
        <fullName evidence="1">DUF4886 domain-containing protein</fullName>
    </submittedName>
</protein>
<name>A0A2Z4GGN0_9BACT</name>
<reference evidence="1 2" key="1">
    <citation type="submission" date="2018-05" db="EMBL/GenBank/DDBJ databases">
        <title>Complete genome sequence of Arcticibacterium luteifluviistationis SM1504T, a cytophagaceae bacterium isolated from Arctic surface seawater.</title>
        <authorList>
            <person name="Li Y."/>
            <person name="Qin Q.-L."/>
        </authorList>
    </citation>
    <scope>NUCLEOTIDE SEQUENCE [LARGE SCALE GENOMIC DNA]</scope>
    <source>
        <strain evidence="1 2">SM1504</strain>
    </source>
</reference>
<dbReference type="Proteomes" id="UP000249873">
    <property type="component" value="Chromosome"/>
</dbReference>
<proteinExistence type="predicted"/>
<sequence>MKSVFLFILILFAIDCFAQKAEKVNVLFIGNSLTYFHDMPQTLQLMLNETNPNIKVEQSTFPGISLSGHIEDVIVSRTENGIRARKKNSGELSETERKIGEKKWDIIILQEGTVRLLIPEVRKYKVETAIAAIKERVTNPDCKFILFKTWPLKGYYPQEYCYSKFSIKSSLPKDEYCSPLIESFEQELDLINDSYDLVAINQSLICSENANKFYEVLMEFPDVELYEDDMHPNENGAFLNACIFYQMLTGKKASVLKYTGAINLKTAEILKGISD</sequence>
<dbReference type="Gene3D" id="3.40.50.1110">
    <property type="entry name" value="SGNH hydrolase"/>
    <property type="match status" value="1"/>
</dbReference>
<accession>A0A2Z4GGN0</accession>
<dbReference type="InterPro" id="IPR036514">
    <property type="entry name" value="SGNH_hydro_sf"/>
</dbReference>